<evidence type="ECO:0000256" key="8">
    <source>
        <dbReference type="ARBA" id="ARBA00023163"/>
    </source>
</evidence>
<evidence type="ECO:0000256" key="4">
    <source>
        <dbReference type="ARBA" id="ARBA00022771"/>
    </source>
</evidence>
<keyword evidence="8" id="KW-0804">Transcription</keyword>
<evidence type="ECO:0000256" key="11">
    <source>
        <dbReference type="PROSITE-ProRule" id="PRU00042"/>
    </source>
</evidence>
<dbReference type="GO" id="GO:0005634">
    <property type="term" value="C:nucleus"/>
    <property type="evidence" value="ECO:0007669"/>
    <property type="project" value="UniProtKB-SubCell"/>
</dbReference>
<keyword evidence="9" id="KW-0539">Nucleus</keyword>
<evidence type="ECO:0000313" key="15">
    <source>
        <dbReference type="Proteomes" id="UP000516260"/>
    </source>
</evidence>
<evidence type="ECO:0000313" key="14">
    <source>
        <dbReference type="EMBL" id="TNM87090.1"/>
    </source>
</evidence>
<dbReference type="GO" id="GO:0003700">
    <property type="term" value="F:DNA-binding transcription factor activity"/>
    <property type="evidence" value="ECO:0007669"/>
    <property type="project" value="TreeGrafter"/>
</dbReference>
<feature type="domain" description="C2H2-type" evidence="13">
    <location>
        <begin position="189"/>
        <end position="212"/>
    </location>
</feature>
<protein>
    <recommendedName>
        <fullName evidence="13">C2H2-type domain-containing protein</fullName>
    </recommendedName>
</protein>
<dbReference type="GO" id="GO:0006357">
    <property type="term" value="P:regulation of transcription by RNA polymerase II"/>
    <property type="evidence" value="ECO:0007669"/>
    <property type="project" value="TreeGrafter"/>
</dbReference>
<dbReference type="EMBL" id="SWLE01000020">
    <property type="protein sequence ID" value="TNM87090.1"/>
    <property type="molecule type" value="Genomic_DNA"/>
</dbReference>
<dbReference type="PROSITE" id="PS00028">
    <property type="entry name" value="ZINC_FINGER_C2H2_1"/>
    <property type="match status" value="3"/>
</dbReference>
<dbReference type="Proteomes" id="UP000516260">
    <property type="component" value="Chromosome 7"/>
</dbReference>
<evidence type="ECO:0000256" key="12">
    <source>
        <dbReference type="SAM" id="MobiDB-lite"/>
    </source>
</evidence>
<dbReference type="SUPFAM" id="SSF57667">
    <property type="entry name" value="beta-beta-alpha zinc fingers"/>
    <property type="match status" value="2"/>
</dbReference>
<evidence type="ECO:0000256" key="1">
    <source>
        <dbReference type="ARBA" id="ARBA00004123"/>
    </source>
</evidence>
<reference evidence="14 15" key="1">
    <citation type="submission" date="2019-04" db="EMBL/GenBank/DDBJ databases">
        <title>The sequence and de novo assembly of Takifugu bimaculatus genome using PacBio and Hi-C technologies.</title>
        <authorList>
            <person name="Xu P."/>
            <person name="Liu B."/>
            <person name="Zhou Z."/>
        </authorList>
    </citation>
    <scope>NUCLEOTIDE SEQUENCE [LARGE SCALE GENOMIC DNA]</scope>
    <source>
        <strain evidence="14">TB-2018</strain>
        <tissue evidence="14">Muscle</tissue>
    </source>
</reference>
<dbReference type="FunFam" id="3.30.160.60:FF:000168">
    <property type="entry name" value="zinc finger protein Eos isoform X1"/>
    <property type="match status" value="1"/>
</dbReference>
<keyword evidence="7" id="KW-0238">DNA-binding</keyword>
<dbReference type="PANTHER" id="PTHR45993:SF6">
    <property type="entry name" value="C2H2-TYPE DOMAIN-CONTAINING PROTEIN"/>
    <property type="match status" value="1"/>
</dbReference>
<evidence type="ECO:0000256" key="10">
    <source>
        <dbReference type="ARBA" id="ARBA00038390"/>
    </source>
</evidence>
<organism evidence="14 15">
    <name type="scientific">Takifugu bimaculatus</name>
    <dbReference type="NCBI Taxonomy" id="433685"/>
    <lineage>
        <taxon>Eukaryota</taxon>
        <taxon>Metazoa</taxon>
        <taxon>Chordata</taxon>
        <taxon>Craniata</taxon>
        <taxon>Vertebrata</taxon>
        <taxon>Euteleostomi</taxon>
        <taxon>Actinopterygii</taxon>
        <taxon>Neopterygii</taxon>
        <taxon>Teleostei</taxon>
        <taxon>Neoteleostei</taxon>
        <taxon>Acanthomorphata</taxon>
        <taxon>Eupercaria</taxon>
        <taxon>Tetraodontiformes</taxon>
        <taxon>Tetradontoidea</taxon>
        <taxon>Tetraodontidae</taxon>
        <taxon>Takifugu</taxon>
    </lineage>
</organism>
<proteinExistence type="inferred from homology"/>
<feature type="domain" description="C2H2-type" evidence="13">
    <location>
        <begin position="133"/>
        <end position="160"/>
    </location>
</feature>
<evidence type="ECO:0000259" key="13">
    <source>
        <dbReference type="PROSITE" id="PS50157"/>
    </source>
</evidence>
<keyword evidence="15" id="KW-1185">Reference proteome</keyword>
<dbReference type="FunFam" id="3.30.160.60:FF:000080">
    <property type="entry name" value="IKAROS family zinc finger 4"/>
    <property type="match status" value="1"/>
</dbReference>
<name>A0A4Z2B7Z1_9TELE</name>
<feature type="domain" description="C2H2-type" evidence="13">
    <location>
        <begin position="161"/>
        <end position="188"/>
    </location>
</feature>
<dbReference type="Gene3D" id="3.30.160.60">
    <property type="entry name" value="Classic Zinc Finger"/>
    <property type="match status" value="3"/>
</dbReference>
<feature type="region of interest" description="Disordered" evidence="12">
    <location>
        <begin position="76"/>
        <end position="125"/>
    </location>
</feature>
<dbReference type="GO" id="GO:0000978">
    <property type="term" value="F:RNA polymerase II cis-regulatory region sequence-specific DNA binding"/>
    <property type="evidence" value="ECO:0007669"/>
    <property type="project" value="TreeGrafter"/>
</dbReference>
<dbReference type="InterPro" id="IPR051497">
    <property type="entry name" value="Dev/Hematopoietic_TF"/>
</dbReference>
<dbReference type="GO" id="GO:0008270">
    <property type="term" value="F:zinc ion binding"/>
    <property type="evidence" value="ECO:0007669"/>
    <property type="project" value="UniProtKB-KW"/>
</dbReference>
<comment type="similarity">
    <text evidence="10">Belongs to the Ikaros C2H2-type zinc-finger protein family.</text>
</comment>
<gene>
    <name evidence="14" type="ORF">fugu_007320</name>
</gene>
<evidence type="ECO:0000256" key="3">
    <source>
        <dbReference type="ARBA" id="ARBA00022737"/>
    </source>
</evidence>
<evidence type="ECO:0000256" key="5">
    <source>
        <dbReference type="ARBA" id="ARBA00022833"/>
    </source>
</evidence>
<keyword evidence="2" id="KW-0479">Metal-binding</keyword>
<dbReference type="Pfam" id="PF12874">
    <property type="entry name" value="zf-met"/>
    <property type="match status" value="1"/>
</dbReference>
<sequence length="227" mass="24593">MDVHTHKVTEARRQQSRISPAALPQHLPMVSSPRRAIPSAVSCRFPLSPQLAGLFPTLTFSPHPYAVHSIKVELCSDDESPGGREHPRDGGRMEVGGDPVDAGPGRQKAAGCSELSSPNTASPGPIRLPNGKLQCEICGIVCTGPNVLMVHKRSHTGERPFQCNQCGASFTQKGNLLRHIKLHSGEKPFKCPICNYACRRRDALTGHLRTHAVPVSVCGESFQMQLL</sequence>
<evidence type="ECO:0000256" key="9">
    <source>
        <dbReference type="ARBA" id="ARBA00023242"/>
    </source>
</evidence>
<feature type="compositionally biased region" description="Basic and acidic residues" evidence="12">
    <location>
        <begin position="81"/>
        <end position="92"/>
    </location>
</feature>
<comment type="caution">
    <text evidence="14">The sequence shown here is derived from an EMBL/GenBank/DDBJ whole genome shotgun (WGS) entry which is preliminary data.</text>
</comment>
<keyword evidence="4 11" id="KW-0863">Zinc-finger</keyword>
<evidence type="ECO:0000256" key="7">
    <source>
        <dbReference type="ARBA" id="ARBA00023125"/>
    </source>
</evidence>
<keyword evidence="3" id="KW-0677">Repeat</keyword>
<evidence type="ECO:0000256" key="6">
    <source>
        <dbReference type="ARBA" id="ARBA00023015"/>
    </source>
</evidence>
<evidence type="ECO:0000256" key="2">
    <source>
        <dbReference type="ARBA" id="ARBA00022723"/>
    </source>
</evidence>
<dbReference type="PROSITE" id="PS50157">
    <property type="entry name" value="ZINC_FINGER_C2H2_2"/>
    <property type="match status" value="3"/>
</dbReference>
<feature type="compositionally biased region" description="Basic and acidic residues" evidence="12">
    <location>
        <begin position="1"/>
        <end position="13"/>
    </location>
</feature>
<dbReference type="Pfam" id="PF00096">
    <property type="entry name" value="zf-C2H2"/>
    <property type="match status" value="2"/>
</dbReference>
<comment type="subcellular location">
    <subcellularLocation>
        <location evidence="1">Nucleus</location>
    </subcellularLocation>
</comment>
<dbReference type="PANTHER" id="PTHR45993">
    <property type="entry name" value="B-CELL LYMPHOMA/LEUKEMIA 11"/>
    <property type="match status" value="1"/>
</dbReference>
<dbReference type="SMART" id="SM00355">
    <property type="entry name" value="ZnF_C2H2"/>
    <property type="match status" value="3"/>
</dbReference>
<feature type="region of interest" description="Disordered" evidence="12">
    <location>
        <begin position="1"/>
        <end position="22"/>
    </location>
</feature>
<dbReference type="AlphaFoldDB" id="A0A4Z2B7Z1"/>
<keyword evidence="5" id="KW-0862">Zinc</keyword>
<accession>A0A4Z2B7Z1</accession>
<dbReference type="FunFam" id="3.30.160.60:FF:000372">
    <property type="entry name" value="IKAROS family zinc finger 4"/>
    <property type="match status" value="1"/>
</dbReference>
<dbReference type="InterPro" id="IPR036236">
    <property type="entry name" value="Znf_C2H2_sf"/>
</dbReference>
<keyword evidence="6" id="KW-0805">Transcription regulation</keyword>
<dbReference type="InterPro" id="IPR013087">
    <property type="entry name" value="Znf_C2H2_type"/>
</dbReference>